<dbReference type="eggNOG" id="ENOG502SSXD">
    <property type="taxonomic scope" value="Eukaryota"/>
</dbReference>
<dbReference type="STRING" id="1173701.A0A066XRB2"/>
<dbReference type="HOGENOM" id="CLU_027219_0_2_1"/>
<name>A0A066XRB2_COLSU</name>
<evidence type="ECO:0000313" key="3">
    <source>
        <dbReference type="EMBL" id="KDN70209.1"/>
    </source>
</evidence>
<proteinExistence type="predicted"/>
<evidence type="ECO:0000313" key="4">
    <source>
        <dbReference type="Proteomes" id="UP000027238"/>
    </source>
</evidence>
<dbReference type="Proteomes" id="UP000027238">
    <property type="component" value="Unassembled WGS sequence"/>
</dbReference>
<gene>
    <name evidence="3" type="ORF">CSUB01_09125</name>
</gene>
<comment type="caution">
    <text evidence="3">The sequence shown here is derived from an EMBL/GenBank/DDBJ whole genome shotgun (WGS) entry which is preliminary data.</text>
</comment>
<feature type="compositionally biased region" description="Basic and acidic residues" evidence="1">
    <location>
        <begin position="102"/>
        <end position="114"/>
    </location>
</feature>
<keyword evidence="4" id="KW-1185">Reference proteome</keyword>
<feature type="region of interest" description="Disordered" evidence="1">
    <location>
        <begin position="89"/>
        <end position="163"/>
    </location>
</feature>
<evidence type="ECO:0000256" key="1">
    <source>
        <dbReference type="SAM" id="MobiDB-lite"/>
    </source>
</evidence>
<dbReference type="EMBL" id="JMSE01000377">
    <property type="protein sequence ID" value="KDN70209.1"/>
    <property type="molecule type" value="Genomic_DNA"/>
</dbReference>
<sequence length="447" mass="49065">MSDCASQNTIINWLAAIQPPSLLPSQTANQYDDKENDNSNIHCHRPHKRIRLAEFEKSDVRPASPSLPSPPTSAHAAPASVIMSQLGKRGHNEAGTGDDSDDFAKDDGRADDFTTPRPARTVTTVASFPSASSQSSSRQSTSTRSHASSPRKQLRTAERAPTGFVEQKFSLSRDTLPPSLSAVLGKLEAINAGVGILPTEAQGELAHLYIPTYVFTDRPPSTRYAEPSLVNRLLNRAAACDLGREGESSWNAEVHHPILSWVCRPDEVQGLVDFRYWYQPKGMPSRMVDFCMTITPATGSLENQTINAMSDSRPGGSINHTDWGSFTQNPIALSIETKCSIEEQKKAILQMGIWHACQWRNLRELAQGRSLQRLGFLPGILVFGHEWFFVASVLGPSGQSVLFTKQAIGTTEKEVGIYSILAAVEVLRAWTADQFWPAFKEIILGLP</sequence>
<dbReference type="Pfam" id="PF20516">
    <property type="entry name" value="PDDEXK_12"/>
    <property type="match status" value="1"/>
</dbReference>
<protein>
    <recommendedName>
        <fullName evidence="2">PD-(D/E)XK nuclease-like domain-containing protein</fullName>
    </recommendedName>
</protein>
<dbReference type="OrthoDB" id="4848850at2759"/>
<dbReference type="AlphaFoldDB" id="A0A066XRB2"/>
<dbReference type="InterPro" id="IPR046797">
    <property type="entry name" value="PDDEXK_12"/>
</dbReference>
<accession>A0A066XRB2</accession>
<feature type="compositionally biased region" description="Low complexity" evidence="1">
    <location>
        <begin position="115"/>
        <end position="148"/>
    </location>
</feature>
<reference evidence="4" key="1">
    <citation type="journal article" date="2014" name="Genome Announc.">
        <title>Draft genome sequence of Colletotrichum sublineola, a destructive pathogen of cultivated sorghum.</title>
        <authorList>
            <person name="Baroncelli R."/>
            <person name="Sanz-Martin J.M."/>
            <person name="Rech G.E."/>
            <person name="Sukno S.A."/>
            <person name="Thon M.R."/>
        </authorList>
    </citation>
    <scope>NUCLEOTIDE SEQUENCE [LARGE SCALE GENOMIC DNA]</scope>
    <source>
        <strain evidence="4">TX430BB</strain>
    </source>
</reference>
<feature type="domain" description="PD-(D/E)XK nuclease-like" evidence="2">
    <location>
        <begin position="222"/>
        <end position="436"/>
    </location>
</feature>
<organism evidence="3 4">
    <name type="scientific">Colletotrichum sublineola</name>
    <name type="common">Sorghum anthracnose fungus</name>
    <dbReference type="NCBI Taxonomy" id="1173701"/>
    <lineage>
        <taxon>Eukaryota</taxon>
        <taxon>Fungi</taxon>
        <taxon>Dikarya</taxon>
        <taxon>Ascomycota</taxon>
        <taxon>Pezizomycotina</taxon>
        <taxon>Sordariomycetes</taxon>
        <taxon>Hypocreomycetidae</taxon>
        <taxon>Glomerellales</taxon>
        <taxon>Glomerellaceae</taxon>
        <taxon>Colletotrichum</taxon>
        <taxon>Colletotrichum graminicola species complex</taxon>
    </lineage>
</organism>
<feature type="compositionally biased region" description="Basic and acidic residues" evidence="1">
    <location>
        <begin position="51"/>
        <end position="60"/>
    </location>
</feature>
<dbReference type="OMA" id="EDGWISG"/>
<feature type="region of interest" description="Disordered" evidence="1">
    <location>
        <begin position="19"/>
        <end position="77"/>
    </location>
</feature>
<evidence type="ECO:0000259" key="2">
    <source>
        <dbReference type="Pfam" id="PF20516"/>
    </source>
</evidence>